<protein>
    <submittedName>
        <fullName evidence="2">Uncharacterized protein</fullName>
    </submittedName>
</protein>
<feature type="region of interest" description="Disordered" evidence="1">
    <location>
        <begin position="24"/>
        <end position="58"/>
    </location>
</feature>
<reference evidence="2 3" key="1">
    <citation type="submission" date="2024-05" db="EMBL/GenBank/DDBJ databases">
        <title>Genome sequencing and assembly of Indian major carp, Cirrhinus mrigala (Hamilton, 1822).</title>
        <authorList>
            <person name="Mohindra V."/>
            <person name="Chowdhury L.M."/>
            <person name="Lal K."/>
            <person name="Jena J.K."/>
        </authorList>
    </citation>
    <scope>NUCLEOTIDE SEQUENCE [LARGE SCALE GENOMIC DNA]</scope>
    <source>
        <strain evidence="2">CM1030</strain>
        <tissue evidence="2">Blood</tissue>
    </source>
</reference>
<gene>
    <name evidence="2" type="ORF">M9458_031332</name>
</gene>
<sequence length="58" mass="6555">MNQLHFSVDVTKSSCLLYYSLVEQETSDSPEPSCVSMKSDWSMDPPLQMKSGDRSQSH</sequence>
<evidence type="ECO:0000256" key="1">
    <source>
        <dbReference type="SAM" id="MobiDB-lite"/>
    </source>
</evidence>
<dbReference type="EMBL" id="JAMKFB020000015">
    <property type="protein sequence ID" value="KAL0175364.1"/>
    <property type="molecule type" value="Genomic_DNA"/>
</dbReference>
<name>A0ABD0PMT1_CIRMR</name>
<feature type="non-terminal residue" evidence="2">
    <location>
        <position position="58"/>
    </location>
</feature>
<accession>A0ABD0PMT1</accession>
<dbReference type="AlphaFoldDB" id="A0ABD0PMT1"/>
<comment type="caution">
    <text evidence="2">The sequence shown here is derived from an EMBL/GenBank/DDBJ whole genome shotgun (WGS) entry which is preliminary data.</text>
</comment>
<evidence type="ECO:0000313" key="3">
    <source>
        <dbReference type="Proteomes" id="UP001529510"/>
    </source>
</evidence>
<organism evidence="2 3">
    <name type="scientific">Cirrhinus mrigala</name>
    <name type="common">Mrigala</name>
    <dbReference type="NCBI Taxonomy" id="683832"/>
    <lineage>
        <taxon>Eukaryota</taxon>
        <taxon>Metazoa</taxon>
        <taxon>Chordata</taxon>
        <taxon>Craniata</taxon>
        <taxon>Vertebrata</taxon>
        <taxon>Euteleostomi</taxon>
        <taxon>Actinopterygii</taxon>
        <taxon>Neopterygii</taxon>
        <taxon>Teleostei</taxon>
        <taxon>Ostariophysi</taxon>
        <taxon>Cypriniformes</taxon>
        <taxon>Cyprinidae</taxon>
        <taxon>Labeoninae</taxon>
        <taxon>Labeonini</taxon>
        <taxon>Cirrhinus</taxon>
    </lineage>
</organism>
<keyword evidence="3" id="KW-1185">Reference proteome</keyword>
<evidence type="ECO:0000313" key="2">
    <source>
        <dbReference type="EMBL" id="KAL0175364.1"/>
    </source>
</evidence>
<dbReference type="Proteomes" id="UP001529510">
    <property type="component" value="Unassembled WGS sequence"/>
</dbReference>
<proteinExistence type="predicted"/>